<reference evidence="1 2" key="1">
    <citation type="submission" date="2018-09" db="EMBL/GenBank/DDBJ databases">
        <authorList>
            <person name="Zhu H."/>
        </authorList>
    </citation>
    <scope>NUCLEOTIDE SEQUENCE [LARGE SCALE GENOMIC DNA]</scope>
    <source>
        <strain evidence="1 2">K2W22B-5</strain>
    </source>
</reference>
<name>A0A418VJX7_9PROT</name>
<dbReference type="RefSeq" id="WP_119834290.1">
    <property type="nucleotide sequence ID" value="NZ_QYUL01000008.1"/>
</dbReference>
<dbReference type="AlphaFoldDB" id="A0A418VJX7"/>
<keyword evidence="2" id="KW-1185">Reference proteome</keyword>
<comment type="caution">
    <text evidence="1">The sequence shown here is derived from an EMBL/GenBank/DDBJ whole genome shotgun (WGS) entry which is preliminary data.</text>
</comment>
<sequence>MLAIDGNTGLPFPNPGSVERAKEALFAAGDWRSVAEDALSAAGYEPDEDRKFENDLLDEFRDGVARETARMAAEIAAKEVNRLANAVSELSFLDVVEALQEGRLAPEAVDFEDLVRRSRPRSRCRFDRRRHNRL</sequence>
<organism evidence="1 2">
    <name type="scientific">Azospirillum cavernae</name>
    <dbReference type="NCBI Taxonomy" id="2320860"/>
    <lineage>
        <taxon>Bacteria</taxon>
        <taxon>Pseudomonadati</taxon>
        <taxon>Pseudomonadota</taxon>
        <taxon>Alphaproteobacteria</taxon>
        <taxon>Rhodospirillales</taxon>
        <taxon>Azospirillaceae</taxon>
        <taxon>Azospirillum</taxon>
    </lineage>
</organism>
<evidence type="ECO:0000313" key="1">
    <source>
        <dbReference type="EMBL" id="RJF76442.1"/>
    </source>
</evidence>
<dbReference type="Proteomes" id="UP000283458">
    <property type="component" value="Unassembled WGS sequence"/>
</dbReference>
<proteinExistence type="predicted"/>
<protein>
    <submittedName>
        <fullName evidence="1">Uncharacterized protein</fullName>
    </submittedName>
</protein>
<gene>
    <name evidence="1" type="ORF">D3877_29085</name>
</gene>
<accession>A0A418VJX7</accession>
<evidence type="ECO:0000313" key="2">
    <source>
        <dbReference type="Proteomes" id="UP000283458"/>
    </source>
</evidence>
<dbReference type="EMBL" id="QYUL01000008">
    <property type="protein sequence ID" value="RJF76442.1"/>
    <property type="molecule type" value="Genomic_DNA"/>
</dbReference>